<dbReference type="EMBL" id="CP035467">
    <property type="protein sequence ID" value="QCW84095.1"/>
    <property type="molecule type" value="Genomic_DNA"/>
</dbReference>
<proteinExistence type="predicted"/>
<dbReference type="RefSeq" id="WP_138767229.1">
    <property type="nucleotide sequence ID" value="NZ_CP035467.1"/>
</dbReference>
<dbReference type="KEGG" id="mbur:EQU24_19025"/>
<evidence type="ECO:0000313" key="3">
    <source>
        <dbReference type="Proteomes" id="UP000305881"/>
    </source>
</evidence>
<feature type="compositionally biased region" description="Low complexity" evidence="1">
    <location>
        <begin position="170"/>
        <end position="179"/>
    </location>
</feature>
<feature type="compositionally biased region" description="Polar residues" evidence="1">
    <location>
        <begin position="52"/>
        <end position="65"/>
    </location>
</feature>
<evidence type="ECO:0000256" key="1">
    <source>
        <dbReference type="SAM" id="MobiDB-lite"/>
    </source>
</evidence>
<feature type="region of interest" description="Disordered" evidence="1">
    <location>
        <begin position="169"/>
        <end position="238"/>
    </location>
</feature>
<accession>A0A4V1IK92</accession>
<reference evidence="3" key="1">
    <citation type="journal article" date="2019" name="J. Bacteriol.">
        <title>A Mutagenic Screen Identifies a TonB-Dependent Receptor Required for the Lanthanide Metal Switch in the Type I Methanotroph 'Methylotuvimicrobium buryatense' 5GB1C.</title>
        <authorList>
            <person name="Groom J.D."/>
            <person name="Ford S.M."/>
            <person name="Pesesky M.W."/>
            <person name="Lidstrom M.E."/>
        </authorList>
    </citation>
    <scope>NUCLEOTIDE SEQUENCE [LARGE SCALE GENOMIC DNA]</scope>
    <source>
        <strain evidence="3">5GB1C</strain>
    </source>
</reference>
<organism evidence="2 3">
    <name type="scientific">Methylotuvimicrobium buryatense</name>
    <name type="common">Methylomicrobium buryatense</name>
    <dbReference type="NCBI Taxonomy" id="95641"/>
    <lineage>
        <taxon>Bacteria</taxon>
        <taxon>Pseudomonadati</taxon>
        <taxon>Pseudomonadota</taxon>
        <taxon>Gammaproteobacteria</taxon>
        <taxon>Methylococcales</taxon>
        <taxon>Methylococcaceae</taxon>
        <taxon>Methylotuvimicrobium</taxon>
    </lineage>
</organism>
<gene>
    <name evidence="2" type="ORF">EQU24_19025</name>
</gene>
<dbReference type="Proteomes" id="UP000305881">
    <property type="component" value="Chromosome"/>
</dbReference>
<feature type="region of interest" description="Disordered" evidence="1">
    <location>
        <begin position="35"/>
        <end position="92"/>
    </location>
</feature>
<protein>
    <submittedName>
        <fullName evidence="2">Uncharacterized protein</fullName>
    </submittedName>
</protein>
<evidence type="ECO:0000313" key="2">
    <source>
        <dbReference type="EMBL" id="QCW84095.1"/>
    </source>
</evidence>
<feature type="compositionally biased region" description="Polar residues" evidence="1">
    <location>
        <begin position="74"/>
        <end position="83"/>
    </location>
</feature>
<name>A0A4V1IK92_METBY</name>
<dbReference type="OrthoDB" id="5567453at2"/>
<sequence length="298" mass="32446">MAMNFLDQLLNLAGLKLPEAKERYDPSVYIQEDIKPAATKPSTANAEPARINKTSQKEQATSTLTGVAKYMAKQQPQTAQEAQSAKGGPKTAQLSGVARYVAKLEQEAREKAEAEAAALANMSGVERYLARLEGKTVAPLNQTPVNNTPKEVAPTRVERYLSSRIENTSAKTVAAPAKPAAKETKAVAKPVETQAKQPETVPVSKQAQPDKPAEKKASKPSASVKKEPEVKTAPSDKIIDLTVNGEQCHATTSRGKRCRRSTGLKVIERTIDGKKYRFYACPQHNNKDFQPSPEILER</sequence>
<keyword evidence="3" id="KW-1185">Reference proteome</keyword>
<dbReference type="AlphaFoldDB" id="A0A4V1IK92"/>